<gene>
    <name evidence="2" type="ORF">RO3G_16382</name>
</gene>
<dbReference type="Proteomes" id="UP000009138">
    <property type="component" value="Unassembled WGS sequence"/>
</dbReference>
<name>I1CT91_RHIO9</name>
<dbReference type="SUPFAM" id="SSF53098">
    <property type="entry name" value="Ribonuclease H-like"/>
    <property type="match status" value="1"/>
</dbReference>
<dbReference type="Gene3D" id="3.30.420.10">
    <property type="entry name" value="Ribonuclease H-like superfamily/Ribonuclease H"/>
    <property type="match status" value="1"/>
</dbReference>
<dbReference type="InterPro" id="IPR038717">
    <property type="entry name" value="Tc1-like_DDE_dom"/>
</dbReference>
<dbReference type="InterPro" id="IPR009057">
    <property type="entry name" value="Homeodomain-like_sf"/>
</dbReference>
<sequence length="423" mass="49236">MVNARLRFISFSQLYRKSQIMNIQFLFENGQGSVVDEYGRPEPMDYIVDEEQFRLETLSSHTQYLAQMPQESERETEAMQMDIRIKHSSDVIMRETSVKRNYTRYSDQDKVRFFKLMFEKCLSAAATATQLGIHVRTGQKWAKQYEKDPGSIFEKRRKTGRPRILHEEHKNTILECIDENPSVVLDEIMKKLKQIFTELKVSKSTLFDFVKKHCNLSLKKARLQPIDRNSEEKIQERLDWVRKWEKTDMDFTTNCVFLDESAFHINLKRSMAWSRKGTPAVVTVPKTRATTTTILGAISAEGLIKCSLRLPQPQTNKKRKRGNSVAHASKGTVTGHYVSFLKATMDEMDQYPNMKGHYLVMDNAPIHTSEDIAKYVESRGYRCVYLPPYSPELNPIEQFWSVVKRIVMHSHKSLDKCRNSQAL</sequence>
<dbReference type="InParanoid" id="I1CT91"/>
<dbReference type="InterPro" id="IPR047655">
    <property type="entry name" value="Transpos_IS630-like"/>
</dbReference>
<dbReference type="SUPFAM" id="SSF46689">
    <property type="entry name" value="Homeodomain-like"/>
    <property type="match status" value="1"/>
</dbReference>
<dbReference type="GeneID" id="93623347"/>
<feature type="domain" description="Tc1-like transposase DDE" evidence="1">
    <location>
        <begin position="334"/>
        <end position="413"/>
    </location>
</feature>
<dbReference type="PANTHER" id="PTHR46564">
    <property type="entry name" value="TRANSPOSASE"/>
    <property type="match status" value="1"/>
</dbReference>
<reference evidence="2 3" key="1">
    <citation type="journal article" date="2009" name="PLoS Genet.">
        <title>Genomic analysis of the basal lineage fungus Rhizopus oryzae reveals a whole-genome duplication.</title>
        <authorList>
            <person name="Ma L.-J."/>
            <person name="Ibrahim A.S."/>
            <person name="Skory C."/>
            <person name="Grabherr M.G."/>
            <person name="Burger G."/>
            <person name="Butler M."/>
            <person name="Elias M."/>
            <person name="Idnurm A."/>
            <person name="Lang B.F."/>
            <person name="Sone T."/>
            <person name="Abe A."/>
            <person name="Calvo S.E."/>
            <person name="Corrochano L.M."/>
            <person name="Engels R."/>
            <person name="Fu J."/>
            <person name="Hansberg W."/>
            <person name="Kim J.-M."/>
            <person name="Kodira C.D."/>
            <person name="Koehrsen M.J."/>
            <person name="Liu B."/>
            <person name="Miranda-Saavedra D."/>
            <person name="O'Leary S."/>
            <person name="Ortiz-Castellanos L."/>
            <person name="Poulter R."/>
            <person name="Rodriguez-Romero J."/>
            <person name="Ruiz-Herrera J."/>
            <person name="Shen Y.-Q."/>
            <person name="Zeng Q."/>
            <person name="Galagan J."/>
            <person name="Birren B.W."/>
            <person name="Cuomo C.A."/>
            <person name="Wickes B.L."/>
        </authorList>
    </citation>
    <scope>NUCLEOTIDE SEQUENCE [LARGE SCALE GENOMIC DNA]</scope>
    <source>
        <strain evidence="3">RA 99-880 / ATCC MYA-4621 / FGSC 9543 / NRRL 43880</strain>
    </source>
</reference>
<dbReference type="PANTHER" id="PTHR46564:SF1">
    <property type="entry name" value="TRANSPOSASE"/>
    <property type="match status" value="1"/>
</dbReference>
<dbReference type="InterPro" id="IPR012337">
    <property type="entry name" value="RNaseH-like_sf"/>
</dbReference>
<dbReference type="VEuPathDB" id="FungiDB:RO3G_16382"/>
<dbReference type="EMBL" id="CH476751">
    <property type="protein sequence ID" value="EIE91671.1"/>
    <property type="molecule type" value="Genomic_DNA"/>
</dbReference>
<dbReference type="RefSeq" id="XP_067527067.1">
    <property type="nucleotide sequence ID" value="XM_067670966.1"/>
</dbReference>
<dbReference type="AlphaFoldDB" id="I1CT91"/>
<dbReference type="Pfam" id="PF13358">
    <property type="entry name" value="DDE_3"/>
    <property type="match status" value="1"/>
</dbReference>
<protein>
    <recommendedName>
        <fullName evidence="1">Tc1-like transposase DDE domain-containing protein</fullName>
    </recommendedName>
</protein>
<proteinExistence type="predicted"/>
<organism evidence="2 3">
    <name type="scientific">Rhizopus delemar (strain RA 99-880 / ATCC MYA-4621 / FGSC 9543 / NRRL 43880)</name>
    <name type="common">Mucormycosis agent</name>
    <name type="synonym">Rhizopus arrhizus var. delemar</name>
    <dbReference type="NCBI Taxonomy" id="246409"/>
    <lineage>
        <taxon>Eukaryota</taxon>
        <taxon>Fungi</taxon>
        <taxon>Fungi incertae sedis</taxon>
        <taxon>Mucoromycota</taxon>
        <taxon>Mucoromycotina</taxon>
        <taxon>Mucoromycetes</taxon>
        <taxon>Mucorales</taxon>
        <taxon>Mucorineae</taxon>
        <taxon>Rhizopodaceae</taxon>
        <taxon>Rhizopus</taxon>
    </lineage>
</organism>
<dbReference type="NCBIfam" id="NF033545">
    <property type="entry name" value="transpos_IS630"/>
    <property type="match status" value="1"/>
</dbReference>
<keyword evidence="3" id="KW-1185">Reference proteome</keyword>
<evidence type="ECO:0000313" key="2">
    <source>
        <dbReference type="EMBL" id="EIE91671.1"/>
    </source>
</evidence>
<dbReference type="OrthoDB" id="2207820at2759"/>
<dbReference type="STRING" id="246409.I1CT91"/>
<evidence type="ECO:0000259" key="1">
    <source>
        <dbReference type="Pfam" id="PF13358"/>
    </source>
</evidence>
<dbReference type="InterPro" id="IPR036397">
    <property type="entry name" value="RNaseH_sf"/>
</dbReference>
<dbReference type="GO" id="GO:0003676">
    <property type="term" value="F:nucleic acid binding"/>
    <property type="evidence" value="ECO:0007669"/>
    <property type="project" value="InterPro"/>
</dbReference>
<dbReference type="eggNOG" id="ENOG502S8Y2">
    <property type="taxonomic scope" value="Eukaryota"/>
</dbReference>
<accession>I1CT91</accession>
<evidence type="ECO:0000313" key="3">
    <source>
        <dbReference type="Proteomes" id="UP000009138"/>
    </source>
</evidence>